<organism evidence="1">
    <name type="scientific">uncultured Caudovirales phage</name>
    <dbReference type="NCBI Taxonomy" id="2100421"/>
    <lineage>
        <taxon>Viruses</taxon>
        <taxon>Duplodnaviria</taxon>
        <taxon>Heunggongvirae</taxon>
        <taxon>Uroviricota</taxon>
        <taxon>Caudoviricetes</taxon>
        <taxon>Peduoviridae</taxon>
        <taxon>Maltschvirus</taxon>
        <taxon>Maltschvirus maltsch</taxon>
    </lineage>
</organism>
<proteinExistence type="predicted"/>
<gene>
    <name evidence="1" type="ORF">UFOVP1604_78</name>
</gene>
<dbReference type="EMBL" id="LR797474">
    <property type="protein sequence ID" value="CAB4218995.1"/>
    <property type="molecule type" value="Genomic_DNA"/>
</dbReference>
<evidence type="ECO:0008006" key="2">
    <source>
        <dbReference type="Google" id="ProtNLM"/>
    </source>
</evidence>
<protein>
    <recommendedName>
        <fullName evidence="2">Zinc-ribbon domain containing protein</fullName>
    </recommendedName>
</protein>
<sequence>MYQQNITTSGSTAVYTSFSNPHPSATITKGRGRLKTYGSNVYLKDGSNFEIELYNPKTTSVLAKIWINGLACGNAGIVLRPGQRVFLERFLDVAKKFKFTTYEVDDSSQSQAAIVNNGKVEVLFYDEQVSHQPPTMAYYGSVTQTYTNTPSTLTIGGNAAPFLGQILNLHTTSVANPSANSVETGIVEKGGSSKQQFSNTYGNFNSWTCATSTWQILPESKKPVEMGEIRSYCTGCGTRHKKATWKFCPNCGIPVTE</sequence>
<name>A0A6J5SUI9_9CAUD</name>
<accession>A0A6J5SUI9</accession>
<reference evidence="1" key="1">
    <citation type="submission" date="2020-05" db="EMBL/GenBank/DDBJ databases">
        <authorList>
            <person name="Chiriac C."/>
            <person name="Salcher M."/>
            <person name="Ghai R."/>
            <person name="Kavagutti S V."/>
        </authorList>
    </citation>
    <scope>NUCLEOTIDE SEQUENCE</scope>
</reference>
<evidence type="ECO:0000313" key="1">
    <source>
        <dbReference type="EMBL" id="CAB4218995.1"/>
    </source>
</evidence>